<evidence type="ECO:0000313" key="5">
    <source>
        <dbReference type="EMBL" id="OAM87630.1"/>
    </source>
</evidence>
<dbReference type="Gene3D" id="3.10.129.10">
    <property type="entry name" value="Hotdog Thioesterase"/>
    <property type="match status" value="1"/>
</dbReference>
<dbReference type="Proteomes" id="UP000078486">
    <property type="component" value="Unassembled WGS sequence"/>
</dbReference>
<gene>
    <name evidence="5" type="ORF">AW736_22215</name>
</gene>
<evidence type="ECO:0000256" key="2">
    <source>
        <dbReference type="ARBA" id="ARBA00022801"/>
    </source>
</evidence>
<dbReference type="GO" id="GO:0047617">
    <property type="term" value="F:fatty acyl-CoA hydrolase activity"/>
    <property type="evidence" value="ECO:0007669"/>
    <property type="project" value="TreeGrafter"/>
</dbReference>
<sequence length="243" mass="26553">MEAKLTFSTTVTYGDVDRNEVLSLPGLFRLLQEGAIRHANLFDAGTRAKETRGESWVLNRIAVSVARHPRYEDALRVETWSSGIRGFRGYREFRVFCGDAPVASGSSLWLYVNLKSKALVRVPGDILEVFPQDGDGGIFEPELERLALPPPGADAAAVEVSVRYSDVDANNHVNNTAYFDFLQTALARAGFPTLVKAVRVRFAREIPPDAPRVTVRLEKQGGGSVPFSVEGGGEVFAQGMALL</sequence>
<protein>
    <recommendedName>
        <fullName evidence="7">Acyl-ACP thioesterase</fullName>
    </recommendedName>
</protein>
<dbReference type="InterPro" id="IPR029069">
    <property type="entry name" value="HotDog_dom_sf"/>
</dbReference>
<evidence type="ECO:0000259" key="4">
    <source>
        <dbReference type="Pfam" id="PF20791"/>
    </source>
</evidence>
<comment type="similarity">
    <text evidence="1">Belongs to the 4-hydroxybenzoyl-CoA thioesterase family.</text>
</comment>
<reference evidence="5 6" key="1">
    <citation type="submission" date="2016-01" db="EMBL/GenBank/DDBJ databases">
        <title>High potential of lignocellulose degradation of a new Verrucomicrobia species.</title>
        <authorList>
            <person name="Wang Y."/>
            <person name="Shi Y."/>
            <person name="Qiu Z."/>
            <person name="Liu S."/>
            <person name="Yang H."/>
        </authorList>
    </citation>
    <scope>NUCLEOTIDE SEQUENCE [LARGE SCALE GENOMIC DNA]</scope>
    <source>
        <strain evidence="5 6">TSB47</strain>
    </source>
</reference>
<feature type="domain" description="Acyl-ACP thioesterase-like C-terminal" evidence="4">
    <location>
        <begin position="158"/>
        <end position="206"/>
    </location>
</feature>
<dbReference type="EMBL" id="LRRQ01000167">
    <property type="protein sequence ID" value="OAM87630.1"/>
    <property type="molecule type" value="Genomic_DNA"/>
</dbReference>
<accession>A0A178ICB4</accession>
<dbReference type="Pfam" id="PF01643">
    <property type="entry name" value="Acyl-ACP_TE"/>
    <property type="match status" value="1"/>
</dbReference>
<dbReference type="Pfam" id="PF20791">
    <property type="entry name" value="Acyl-ACP_TE_C"/>
    <property type="match status" value="1"/>
</dbReference>
<evidence type="ECO:0000313" key="6">
    <source>
        <dbReference type="Proteomes" id="UP000078486"/>
    </source>
</evidence>
<dbReference type="RefSeq" id="WP_068772500.1">
    <property type="nucleotide sequence ID" value="NZ_CP109796.1"/>
</dbReference>
<dbReference type="CDD" id="cd00586">
    <property type="entry name" value="4HBT"/>
    <property type="match status" value="2"/>
</dbReference>
<evidence type="ECO:0000256" key="1">
    <source>
        <dbReference type="ARBA" id="ARBA00005953"/>
    </source>
</evidence>
<keyword evidence="6" id="KW-1185">Reference proteome</keyword>
<dbReference type="SUPFAM" id="SSF54637">
    <property type="entry name" value="Thioesterase/thiol ester dehydrase-isomerase"/>
    <property type="match status" value="2"/>
</dbReference>
<dbReference type="PANTHER" id="PTHR31793:SF27">
    <property type="entry name" value="NOVEL THIOESTERASE SUPERFAMILY DOMAIN AND SAPOSIN A-TYPE DOMAIN CONTAINING PROTEIN (0610012H03RIK)"/>
    <property type="match status" value="1"/>
</dbReference>
<dbReference type="InterPro" id="IPR049427">
    <property type="entry name" value="Acyl-ACP_TE_C"/>
</dbReference>
<proteinExistence type="inferred from homology"/>
<evidence type="ECO:0008006" key="7">
    <source>
        <dbReference type="Google" id="ProtNLM"/>
    </source>
</evidence>
<comment type="caution">
    <text evidence="5">The sequence shown here is derived from an EMBL/GenBank/DDBJ whole genome shotgun (WGS) entry which is preliminary data.</text>
</comment>
<evidence type="ECO:0000259" key="3">
    <source>
        <dbReference type="Pfam" id="PF01643"/>
    </source>
</evidence>
<dbReference type="OrthoDB" id="9801517at2"/>
<name>A0A178ICB4_9BACT</name>
<feature type="domain" description="Acyl-ACP thioesterase N-terminal hotdog" evidence="3">
    <location>
        <begin position="10"/>
        <end position="129"/>
    </location>
</feature>
<organism evidence="5 6">
    <name type="scientific">Termitidicoccus mucosus</name>
    <dbReference type="NCBI Taxonomy" id="1184151"/>
    <lineage>
        <taxon>Bacteria</taxon>
        <taxon>Pseudomonadati</taxon>
        <taxon>Verrucomicrobiota</taxon>
        <taxon>Opitutia</taxon>
        <taxon>Opitutales</taxon>
        <taxon>Opitutaceae</taxon>
        <taxon>Termitidicoccus</taxon>
    </lineage>
</organism>
<keyword evidence="2" id="KW-0378">Hydrolase</keyword>
<dbReference type="InterPro" id="IPR002864">
    <property type="entry name" value="Acyl-ACP_thioesterase_NHD"/>
</dbReference>
<dbReference type="STRING" id="1184151.AW736_22215"/>
<dbReference type="GO" id="GO:0006633">
    <property type="term" value="P:fatty acid biosynthetic process"/>
    <property type="evidence" value="ECO:0007669"/>
    <property type="project" value="InterPro"/>
</dbReference>
<dbReference type="PANTHER" id="PTHR31793">
    <property type="entry name" value="4-HYDROXYBENZOYL-COA THIOESTERASE FAMILY MEMBER"/>
    <property type="match status" value="1"/>
</dbReference>
<dbReference type="AlphaFoldDB" id="A0A178ICB4"/>
<dbReference type="InterPro" id="IPR050563">
    <property type="entry name" value="4-hydroxybenzoyl-CoA_TE"/>
</dbReference>